<reference evidence="3" key="3">
    <citation type="submission" date="2021-08" db="EMBL/GenBank/DDBJ databases">
        <authorList>
            <person name="de Jong S."/>
            <person name="van den Broek M."/>
            <person name="Merkel A."/>
            <person name="de la Torre Cortes P."/>
            <person name="Kalamorz F."/>
            <person name="Cook G."/>
            <person name="van Loosdrecht M."/>
            <person name="McMillan D."/>
        </authorList>
    </citation>
    <scope>NUCLEOTIDE SEQUENCE</scope>
    <source>
        <strain evidence="3">TA2.A1</strain>
    </source>
</reference>
<evidence type="ECO:0000313" key="5">
    <source>
        <dbReference type="Proteomes" id="UP000825179"/>
    </source>
</evidence>
<dbReference type="InterPro" id="IPR003018">
    <property type="entry name" value="GAF"/>
</dbReference>
<dbReference type="eggNOG" id="COG3284">
    <property type="taxonomic scope" value="Bacteria"/>
</dbReference>
<dbReference type="Proteomes" id="UP000825179">
    <property type="component" value="Chromosome"/>
</dbReference>
<evidence type="ECO:0000259" key="1">
    <source>
        <dbReference type="Pfam" id="PF01590"/>
    </source>
</evidence>
<dbReference type="InterPro" id="IPR029016">
    <property type="entry name" value="GAF-like_dom_sf"/>
</dbReference>
<evidence type="ECO:0000313" key="2">
    <source>
        <dbReference type="EMBL" id="EGL82899.1"/>
    </source>
</evidence>
<dbReference type="Gene3D" id="3.30.450.40">
    <property type="match status" value="1"/>
</dbReference>
<gene>
    <name evidence="2" type="ORF">CathTA2_1564</name>
    <name evidence="3" type="ORF">HUR95_08180</name>
</gene>
<proteinExistence type="predicted"/>
<evidence type="ECO:0000313" key="4">
    <source>
        <dbReference type="Proteomes" id="UP000010716"/>
    </source>
</evidence>
<dbReference type="SUPFAM" id="SSF55781">
    <property type="entry name" value="GAF domain-like"/>
    <property type="match status" value="1"/>
</dbReference>
<reference evidence="2 4" key="1">
    <citation type="journal article" date="2011" name="J. Bacteriol.">
        <title>Draft genome sequence of the thermoalkaliphilic Caldalkalibacillus thermarum strain TA2.A1.</title>
        <authorList>
            <person name="Kalamorz F."/>
            <person name="Keis S."/>
            <person name="McMillan D.G."/>
            <person name="Olsson K."/>
            <person name="Stanton J.A."/>
            <person name="Stockwell P."/>
            <person name="Black M.A."/>
            <person name="Klingeman D.M."/>
            <person name="Land M.L."/>
            <person name="Han C.S."/>
            <person name="Martin S.L."/>
            <person name="Becher S.A."/>
            <person name="Peddie C.J."/>
            <person name="Morgan H.W."/>
            <person name="Matthies D."/>
            <person name="Preiss L."/>
            <person name="Meier T."/>
            <person name="Brown S.D."/>
            <person name="Cook G.M."/>
        </authorList>
    </citation>
    <scope>NUCLEOTIDE SEQUENCE [LARGE SCALE GENOMIC DNA]</scope>
    <source>
        <strain evidence="2 4">TA2.A1</strain>
    </source>
</reference>
<name>F5L6W4_CALTT</name>
<dbReference type="AlphaFoldDB" id="F5L6W4"/>
<sequence>MELSKKVWKRFVQEGVLDSARLSKRIAESWYRCRKAGVNPYSGEGREILSHHHLSDRKERHKALLNVASPFIDQLYKNIKGSGSIVLLIDPEGYVLKMKGDPPILQMAQNINFVEGVKWTEEEVGTNAIGTSLHTGEPIMVVGAEHYALASQHWTCAAAPIRDQQGNILGVLDVSGPRREDG</sequence>
<accession>F5L6W4</accession>
<dbReference type="KEGG" id="cthu:HUR95_08180"/>
<protein>
    <submittedName>
        <fullName evidence="3">GAF domain-containing protein</fullName>
    </submittedName>
    <submittedName>
        <fullName evidence="2">Putative phytochrome sensor protein</fullName>
    </submittedName>
</protein>
<dbReference type="EMBL" id="CP082237">
    <property type="protein sequence ID" value="QZT35173.1"/>
    <property type="molecule type" value="Genomic_DNA"/>
</dbReference>
<reference evidence="3 5" key="2">
    <citation type="journal article" date="2020" name="Extremophiles">
        <title>Genomic analysis of Caldalkalibacillus thermarum TA2.A1 reveals aerobic alkaliphilic metabolism and evolutionary hallmarks linking alkaliphilic bacteria and plant life.</title>
        <authorList>
            <person name="de Jong S.I."/>
            <person name="van den Broek M.A."/>
            <person name="Merkel A.Y."/>
            <person name="de la Torre Cortes P."/>
            <person name="Kalamorz F."/>
            <person name="Cook G.M."/>
            <person name="van Loosdrecht M.C.M."/>
            <person name="McMillan D.G.G."/>
        </authorList>
    </citation>
    <scope>NUCLEOTIDE SEQUENCE [LARGE SCALE GENOMIC DNA]</scope>
    <source>
        <strain evidence="3 5">TA2.A1</strain>
    </source>
</reference>
<dbReference type="EMBL" id="AFCE01000133">
    <property type="protein sequence ID" value="EGL82899.1"/>
    <property type="molecule type" value="Genomic_DNA"/>
</dbReference>
<dbReference type="OrthoDB" id="9771372at2"/>
<dbReference type="Pfam" id="PF01590">
    <property type="entry name" value="GAF"/>
    <property type="match status" value="1"/>
</dbReference>
<evidence type="ECO:0000313" key="3">
    <source>
        <dbReference type="EMBL" id="QZT35173.1"/>
    </source>
</evidence>
<dbReference type="Proteomes" id="UP000010716">
    <property type="component" value="Unassembled WGS sequence"/>
</dbReference>
<organism evidence="2 4">
    <name type="scientific">Caldalkalibacillus thermarum (strain TA2.A1)</name>
    <dbReference type="NCBI Taxonomy" id="986075"/>
    <lineage>
        <taxon>Bacteria</taxon>
        <taxon>Bacillati</taxon>
        <taxon>Bacillota</taxon>
        <taxon>Bacilli</taxon>
        <taxon>Bacillales</taxon>
        <taxon>Bacillaceae</taxon>
        <taxon>Caldalkalibacillus</taxon>
    </lineage>
</organism>
<keyword evidence="5" id="KW-1185">Reference proteome</keyword>
<feature type="domain" description="GAF" evidence="1">
    <location>
        <begin position="70"/>
        <end position="179"/>
    </location>
</feature>
<dbReference type="RefSeq" id="WP_007504565.1">
    <property type="nucleotide sequence ID" value="NZ_AFCE01000133.1"/>
</dbReference>